<dbReference type="RefSeq" id="XP_015510643.1">
    <property type="nucleotide sequence ID" value="XM_015655157.1"/>
</dbReference>
<evidence type="ECO:0000313" key="7">
    <source>
        <dbReference type="RefSeq" id="XP_015510644.1"/>
    </source>
</evidence>
<feature type="region of interest" description="Disordered" evidence="4">
    <location>
        <begin position="668"/>
        <end position="704"/>
    </location>
</feature>
<dbReference type="InterPro" id="IPR045151">
    <property type="entry name" value="DCAF8"/>
</dbReference>
<reference evidence="6 7" key="1">
    <citation type="submission" date="2025-04" db="UniProtKB">
        <authorList>
            <consortium name="RefSeq"/>
        </authorList>
    </citation>
    <scope>IDENTIFICATION</scope>
    <source>
        <tissue evidence="6 7">Whole body</tissue>
    </source>
</reference>
<dbReference type="InterPro" id="IPR001680">
    <property type="entry name" value="WD40_rpt"/>
</dbReference>
<dbReference type="InterPro" id="IPR036322">
    <property type="entry name" value="WD40_repeat_dom_sf"/>
</dbReference>
<dbReference type="Proteomes" id="UP000829291">
    <property type="component" value="Chromosome 5"/>
</dbReference>
<dbReference type="SMART" id="SM00320">
    <property type="entry name" value="WD40"/>
    <property type="match status" value="6"/>
</dbReference>
<feature type="compositionally biased region" description="Polar residues" evidence="4">
    <location>
        <begin position="691"/>
        <end position="704"/>
    </location>
</feature>
<evidence type="ECO:0000256" key="2">
    <source>
        <dbReference type="ARBA" id="ARBA00022737"/>
    </source>
</evidence>
<dbReference type="PROSITE" id="PS50294">
    <property type="entry name" value="WD_REPEATS_REGION"/>
    <property type="match status" value="1"/>
</dbReference>
<feature type="compositionally biased region" description="Acidic residues" evidence="4">
    <location>
        <begin position="500"/>
        <end position="517"/>
    </location>
</feature>
<feature type="region of interest" description="Disordered" evidence="4">
    <location>
        <begin position="497"/>
        <end position="517"/>
    </location>
</feature>
<dbReference type="Gene3D" id="1.25.40.10">
    <property type="entry name" value="Tetratricopeptide repeat domain"/>
    <property type="match status" value="1"/>
</dbReference>
<dbReference type="InterPro" id="IPR011990">
    <property type="entry name" value="TPR-like_helical_dom_sf"/>
</dbReference>
<dbReference type="SUPFAM" id="SSF48452">
    <property type="entry name" value="TPR-like"/>
    <property type="match status" value="1"/>
</dbReference>
<keyword evidence="5" id="KW-1185">Reference proteome</keyword>
<dbReference type="CTD" id="37073"/>
<evidence type="ECO:0000256" key="4">
    <source>
        <dbReference type="SAM" id="MobiDB-lite"/>
    </source>
</evidence>
<dbReference type="AlphaFoldDB" id="A0A6J0BAC4"/>
<feature type="repeat" description="WD" evidence="3">
    <location>
        <begin position="593"/>
        <end position="625"/>
    </location>
</feature>
<dbReference type="PANTHER" id="PTHR15574">
    <property type="entry name" value="WD REPEAT DOMAIN-CONTAINING FAMILY"/>
    <property type="match status" value="1"/>
</dbReference>
<dbReference type="SUPFAM" id="SSF50978">
    <property type="entry name" value="WD40 repeat-like"/>
    <property type="match status" value="1"/>
</dbReference>
<protein>
    <submittedName>
        <fullName evidence="6 7">WD and tetratricopeptide repeats protein 1</fullName>
    </submittedName>
</protein>
<evidence type="ECO:0000256" key="3">
    <source>
        <dbReference type="PROSITE-ProRule" id="PRU00221"/>
    </source>
</evidence>
<dbReference type="PROSITE" id="PS50082">
    <property type="entry name" value="WD_REPEATS_2"/>
    <property type="match status" value="3"/>
</dbReference>
<evidence type="ECO:0000313" key="5">
    <source>
        <dbReference type="Proteomes" id="UP000829291"/>
    </source>
</evidence>
<dbReference type="PANTHER" id="PTHR15574:SF40">
    <property type="entry name" value="WD AND TETRATRICOPEPTIDE REPEATS PROTEIN 1"/>
    <property type="match status" value="1"/>
</dbReference>
<name>A0A6J0BAC4_NEOLC</name>
<feature type="repeat" description="WD" evidence="3">
    <location>
        <begin position="48"/>
        <end position="80"/>
    </location>
</feature>
<feature type="repeat" description="WD" evidence="3">
    <location>
        <begin position="563"/>
        <end position="592"/>
    </location>
</feature>
<dbReference type="Gene3D" id="2.130.10.10">
    <property type="entry name" value="YVTN repeat-like/Quinoprotein amine dehydrogenase"/>
    <property type="match status" value="2"/>
</dbReference>
<keyword evidence="2" id="KW-0677">Repeat</keyword>
<accession>A0A6J0BAC4</accession>
<evidence type="ECO:0000256" key="1">
    <source>
        <dbReference type="ARBA" id="ARBA00022574"/>
    </source>
</evidence>
<dbReference type="GO" id="GO:0005737">
    <property type="term" value="C:cytoplasm"/>
    <property type="evidence" value="ECO:0007669"/>
    <property type="project" value="TreeGrafter"/>
</dbReference>
<proteinExistence type="predicted"/>
<dbReference type="Pfam" id="PF00400">
    <property type="entry name" value="WD40"/>
    <property type="match status" value="4"/>
</dbReference>
<dbReference type="KEGG" id="nlo:107217585"/>
<gene>
    <name evidence="6 7" type="primary">LOC107217585</name>
</gene>
<sequence>MKMFSKENPRVVDLVRQRELSESCAASLSRKLQVTDDLVARLGLEKELEGHGGCVNCLEWNESGEILASASDDTHVILWDPFRYTKKKVFRTGHSGNIFSVKFMPKSNDGILVTGAGDCCIRVHDITVSDTILVCSCHKGRVKRIATAPSVPFMFWTAGEDGLILQYDTRVPHSCTSQDRRGVLINLVNHLGRLAEAKCITINARRPELIAIGANDAYVRMYDRRMIKPSTCQATPASNFDAVNENSEGIDAQAHLQRAGKGDSDDNIPLGCARYFVAGHLRTRHQDQKRNRSLAATYLTFSADGNDLLVNMGGEQIYLFDVNKGSSSKFLPKWTNGTRYSVPGDQWCSDQKRDEGIQLETYFKHNDPLVLPIHIENIKEEANTAFQKQKYTTAINLYNKAIAWCPHGAVLYANRAASFMKRAWDGDIYAALQDCQTTILLDPRHVKAHFRLARCLYELNRAPEAHKVIKNFQQNFPEFATNSACRALYKDIKKALGSEETNEEETDEVEEEEDKDEVEFPVGQVAQGVSAHELYWQRNSVDYDIRFCGHCNTTTDIKEANFFGSDGQYIVAGSDDGSFFIWDRETTNILRVLRGDESIVNCLQPHPSSCLLATSGIDPVIRLWSPRPEDGSQNERAIENLEDVASANQLRMKSNTFELMLLNMGYRFPGQQDHNQDQSGDDGDERERPMSPSQTSQPLNCRQS</sequence>
<keyword evidence="1 3" id="KW-0853">WD repeat</keyword>
<dbReference type="InterPro" id="IPR015943">
    <property type="entry name" value="WD40/YVTN_repeat-like_dom_sf"/>
</dbReference>
<dbReference type="GO" id="GO:0080008">
    <property type="term" value="C:Cul4-RING E3 ubiquitin ligase complex"/>
    <property type="evidence" value="ECO:0007669"/>
    <property type="project" value="TreeGrafter"/>
</dbReference>
<evidence type="ECO:0000313" key="6">
    <source>
        <dbReference type="RefSeq" id="XP_015510643.1"/>
    </source>
</evidence>
<dbReference type="GeneID" id="107217585"/>
<dbReference type="GO" id="GO:0045717">
    <property type="term" value="P:negative regulation of fatty acid biosynthetic process"/>
    <property type="evidence" value="ECO:0007669"/>
    <property type="project" value="TreeGrafter"/>
</dbReference>
<organism evidence="5 6">
    <name type="scientific">Neodiprion lecontei</name>
    <name type="common">Redheaded pine sawfly</name>
    <dbReference type="NCBI Taxonomy" id="441921"/>
    <lineage>
        <taxon>Eukaryota</taxon>
        <taxon>Metazoa</taxon>
        <taxon>Ecdysozoa</taxon>
        <taxon>Arthropoda</taxon>
        <taxon>Hexapoda</taxon>
        <taxon>Insecta</taxon>
        <taxon>Pterygota</taxon>
        <taxon>Neoptera</taxon>
        <taxon>Endopterygota</taxon>
        <taxon>Hymenoptera</taxon>
        <taxon>Tenthredinoidea</taxon>
        <taxon>Diprionidae</taxon>
        <taxon>Diprioninae</taxon>
        <taxon>Neodiprion</taxon>
    </lineage>
</organism>
<dbReference type="RefSeq" id="XP_015510644.1">
    <property type="nucleotide sequence ID" value="XM_015655158.1"/>
</dbReference>
<dbReference type="OrthoDB" id="4869960at2759"/>